<protein>
    <submittedName>
        <fullName evidence="4">Protein FAM216B isoform X1</fullName>
    </submittedName>
</protein>
<dbReference type="GeneID" id="110309888"/>
<reference evidence="4" key="1">
    <citation type="submission" date="2025-08" db="UniProtKB">
        <authorList>
            <consortium name="RefSeq"/>
        </authorList>
    </citation>
    <scope>IDENTIFICATION</scope>
</reference>
<dbReference type="CTD" id="144809"/>
<dbReference type="InterPro" id="IPR029373">
    <property type="entry name" value="FAM216"/>
</dbReference>
<evidence type="ECO:0000256" key="1">
    <source>
        <dbReference type="ARBA" id="ARBA00008615"/>
    </source>
</evidence>
<organism evidence="3 4">
    <name type="scientific">Mus caroli</name>
    <name type="common">Ryukyu mouse</name>
    <name type="synonym">Ricefield mouse</name>
    <dbReference type="NCBI Taxonomy" id="10089"/>
    <lineage>
        <taxon>Eukaryota</taxon>
        <taxon>Metazoa</taxon>
        <taxon>Chordata</taxon>
        <taxon>Craniata</taxon>
        <taxon>Vertebrata</taxon>
        <taxon>Euteleostomi</taxon>
        <taxon>Mammalia</taxon>
        <taxon>Eutheria</taxon>
        <taxon>Euarchontoglires</taxon>
        <taxon>Glires</taxon>
        <taxon>Rodentia</taxon>
        <taxon>Myomorpha</taxon>
        <taxon>Muroidea</taxon>
        <taxon>Muridae</taxon>
        <taxon>Murinae</taxon>
        <taxon>Mus</taxon>
        <taxon>Mus</taxon>
    </lineage>
</organism>
<dbReference type="RefSeq" id="XP_021038279.1">
    <property type="nucleotide sequence ID" value="XM_021182620.2"/>
</dbReference>
<dbReference type="PANTHER" id="PTHR16476:SF3">
    <property type="entry name" value="PROTEIN FAM216B"/>
    <property type="match status" value="1"/>
</dbReference>
<dbReference type="Proteomes" id="UP000515126">
    <property type="component" value="Chromosome 14"/>
</dbReference>
<feature type="compositionally biased region" description="Polar residues" evidence="2">
    <location>
        <begin position="133"/>
        <end position="143"/>
    </location>
</feature>
<dbReference type="KEGG" id="mcal:110309888"/>
<dbReference type="PANTHER" id="PTHR16476">
    <property type="entry name" value="FAMILY WITH SEQUENCE SIMILARITY 216 MEMBER A"/>
    <property type="match status" value="1"/>
</dbReference>
<sequence length="143" mass="16500">MWKDLKKQYKPQNVPRMPRIQVPAAAADNSLLKDLNQGQRRYLYSIMRIYDSRPQWKALQTRYIHSLGYQQHLGYITQQEALSCAAVLRHSTMRASATVAPQRTILPRVFSHAKKGQPAKPRFRVRSRASPHSMLSTKTLDKA</sequence>
<dbReference type="Pfam" id="PF15107">
    <property type="entry name" value="FAM216B"/>
    <property type="match status" value="1"/>
</dbReference>
<evidence type="ECO:0000256" key="2">
    <source>
        <dbReference type="SAM" id="MobiDB-lite"/>
    </source>
</evidence>
<accession>A0A6P5R1E0</accession>
<evidence type="ECO:0000313" key="3">
    <source>
        <dbReference type="Proteomes" id="UP000515126"/>
    </source>
</evidence>
<proteinExistence type="inferred from homology"/>
<name>A0A6P5R1E0_MUSCR</name>
<evidence type="ECO:0000313" key="4">
    <source>
        <dbReference type="RefSeq" id="XP_021038279.1"/>
    </source>
</evidence>
<keyword evidence="3" id="KW-1185">Reference proteome</keyword>
<feature type="region of interest" description="Disordered" evidence="2">
    <location>
        <begin position="113"/>
        <end position="143"/>
    </location>
</feature>
<gene>
    <name evidence="4" type="primary">Fam216b</name>
</gene>
<feature type="compositionally biased region" description="Basic residues" evidence="2">
    <location>
        <begin position="113"/>
        <end position="129"/>
    </location>
</feature>
<dbReference type="AlphaFoldDB" id="A0A6P5R1E0"/>
<comment type="similarity">
    <text evidence="1">Belongs to the FAM216 family.</text>
</comment>